<dbReference type="InterPro" id="IPR050351">
    <property type="entry name" value="BphY/WalK/GraS-like"/>
</dbReference>
<feature type="domain" description="Histidine kinase" evidence="8">
    <location>
        <begin position="145"/>
        <end position="371"/>
    </location>
</feature>
<dbReference type="PROSITE" id="PS50110">
    <property type="entry name" value="RESPONSE_REGULATORY"/>
    <property type="match status" value="1"/>
</dbReference>
<dbReference type="Gene3D" id="3.30.565.10">
    <property type="entry name" value="Histidine kinase-like ATPase, C-terminal domain"/>
    <property type="match status" value="1"/>
</dbReference>
<dbReference type="SUPFAM" id="SSF52172">
    <property type="entry name" value="CheY-like"/>
    <property type="match status" value="1"/>
</dbReference>
<dbReference type="SUPFAM" id="SSF55874">
    <property type="entry name" value="ATPase domain of HSP90 chaperone/DNA topoisomerase II/histidine kinase"/>
    <property type="match status" value="1"/>
</dbReference>
<evidence type="ECO:0000256" key="4">
    <source>
        <dbReference type="ARBA" id="ARBA00022679"/>
    </source>
</evidence>
<dbReference type="Pfam" id="PF02518">
    <property type="entry name" value="HATPase_c"/>
    <property type="match status" value="1"/>
</dbReference>
<evidence type="ECO:0000259" key="8">
    <source>
        <dbReference type="PROSITE" id="PS50109"/>
    </source>
</evidence>
<evidence type="ECO:0000259" key="9">
    <source>
        <dbReference type="PROSITE" id="PS50110"/>
    </source>
</evidence>
<dbReference type="EMBL" id="PQWO01000001">
    <property type="protein sequence ID" value="PZD75122.1"/>
    <property type="molecule type" value="Genomic_DNA"/>
</dbReference>
<keyword evidence="6" id="KW-0902">Two-component regulatory system</keyword>
<keyword evidence="5" id="KW-0418">Kinase</keyword>
<dbReference type="OrthoDB" id="9808408at2"/>
<dbReference type="InterPro" id="IPR003661">
    <property type="entry name" value="HisK_dim/P_dom"/>
</dbReference>
<dbReference type="FunFam" id="3.30.565.10:FF:000006">
    <property type="entry name" value="Sensor histidine kinase WalK"/>
    <property type="match status" value="1"/>
</dbReference>
<gene>
    <name evidence="10" type="primary">cph1_3</name>
    <name evidence="10" type="ORF">C1752_00307</name>
</gene>
<evidence type="ECO:0000313" key="10">
    <source>
        <dbReference type="EMBL" id="PZD75122.1"/>
    </source>
</evidence>
<dbReference type="InterPro" id="IPR004358">
    <property type="entry name" value="Sig_transdc_His_kin-like_C"/>
</dbReference>
<dbReference type="InterPro" id="IPR036890">
    <property type="entry name" value="HATPase_C_sf"/>
</dbReference>
<dbReference type="InterPro" id="IPR001789">
    <property type="entry name" value="Sig_transdc_resp-reg_receiver"/>
</dbReference>
<proteinExistence type="predicted"/>
<accession>A0A2W1JYS7</accession>
<comment type="caution">
    <text evidence="10">The sequence shown here is derived from an EMBL/GenBank/DDBJ whole genome shotgun (WGS) entry which is preliminary data.</text>
</comment>
<evidence type="ECO:0000256" key="2">
    <source>
        <dbReference type="ARBA" id="ARBA00012438"/>
    </source>
</evidence>
<dbReference type="InterPro" id="IPR003594">
    <property type="entry name" value="HATPase_dom"/>
</dbReference>
<dbReference type="SMART" id="SM00448">
    <property type="entry name" value="REC"/>
    <property type="match status" value="1"/>
</dbReference>
<feature type="modified residue" description="4-aspartylphosphate" evidence="7">
    <location>
        <position position="57"/>
    </location>
</feature>
<keyword evidence="3 7" id="KW-0597">Phosphoprotein</keyword>
<reference evidence="10 11" key="1">
    <citation type="journal article" date="2018" name="Sci. Rep.">
        <title>A novel species of the marine cyanobacterium Acaryochloris with a unique pigment content and lifestyle.</title>
        <authorList>
            <person name="Partensky F."/>
            <person name="Six C."/>
            <person name="Ratin M."/>
            <person name="Garczarek L."/>
            <person name="Vaulot D."/>
            <person name="Probert I."/>
            <person name="Calteau A."/>
            <person name="Gourvil P."/>
            <person name="Marie D."/>
            <person name="Grebert T."/>
            <person name="Bouchier C."/>
            <person name="Le Panse S."/>
            <person name="Gachenot M."/>
            <person name="Rodriguez F."/>
            <person name="Garrido J.L."/>
        </authorList>
    </citation>
    <scope>NUCLEOTIDE SEQUENCE [LARGE SCALE GENOMIC DNA]</scope>
    <source>
        <strain evidence="10 11">RCC1774</strain>
    </source>
</reference>
<evidence type="ECO:0000256" key="5">
    <source>
        <dbReference type="ARBA" id="ARBA00022777"/>
    </source>
</evidence>
<dbReference type="GO" id="GO:0030295">
    <property type="term" value="F:protein kinase activator activity"/>
    <property type="evidence" value="ECO:0007669"/>
    <property type="project" value="TreeGrafter"/>
</dbReference>
<dbReference type="CDD" id="cd00082">
    <property type="entry name" value="HisKA"/>
    <property type="match status" value="1"/>
</dbReference>
<protein>
    <recommendedName>
        <fullName evidence="2">histidine kinase</fullName>
        <ecNumber evidence="2">2.7.13.3</ecNumber>
    </recommendedName>
</protein>
<evidence type="ECO:0000256" key="3">
    <source>
        <dbReference type="ARBA" id="ARBA00022553"/>
    </source>
</evidence>
<keyword evidence="11" id="KW-1185">Reference proteome</keyword>
<dbReference type="Pfam" id="PF00072">
    <property type="entry name" value="Response_reg"/>
    <property type="match status" value="1"/>
</dbReference>
<dbReference type="PRINTS" id="PR00344">
    <property type="entry name" value="BCTRLSENSOR"/>
</dbReference>
<feature type="domain" description="Response regulatory" evidence="9">
    <location>
        <begin position="5"/>
        <end position="122"/>
    </location>
</feature>
<name>A0A2W1JYS7_9CYAN</name>
<dbReference type="Proteomes" id="UP000248857">
    <property type="component" value="Unassembled WGS sequence"/>
</dbReference>
<dbReference type="RefSeq" id="WP_110984289.1">
    <property type="nucleotide sequence ID" value="NZ_CAWNWM010000001.1"/>
</dbReference>
<dbReference type="SMART" id="SM00388">
    <property type="entry name" value="HisKA"/>
    <property type="match status" value="1"/>
</dbReference>
<dbReference type="EC" id="2.7.13.3" evidence="2"/>
<dbReference type="SMART" id="SM00387">
    <property type="entry name" value="HATPase_c"/>
    <property type="match status" value="1"/>
</dbReference>
<dbReference type="PANTHER" id="PTHR42878">
    <property type="entry name" value="TWO-COMPONENT HISTIDINE KINASE"/>
    <property type="match status" value="1"/>
</dbReference>
<evidence type="ECO:0000256" key="6">
    <source>
        <dbReference type="ARBA" id="ARBA00023012"/>
    </source>
</evidence>
<dbReference type="Pfam" id="PF00512">
    <property type="entry name" value="HisKA"/>
    <property type="match status" value="1"/>
</dbReference>
<dbReference type="GO" id="GO:0000156">
    <property type="term" value="F:phosphorelay response regulator activity"/>
    <property type="evidence" value="ECO:0007669"/>
    <property type="project" value="TreeGrafter"/>
</dbReference>
<dbReference type="Gene3D" id="3.40.50.2300">
    <property type="match status" value="1"/>
</dbReference>
<dbReference type="InterPro" id="IPR011006">
    <property type="entry name" value="CheY-like_superfamily"/>
</dbReference>
<evidence type="ECO:0000256" key="1">
    <source>
        <dbReference type="ARBA" id="ARBA00000085"/>
    </source>
</evidence>
<keyword evidence="4 10" id="KW-0808">Transferase</keyword>
<evidence type="ECO:0000313" key="11">
    <source>
        <dbReference type="Proteomes" id="UP000248857"/>
    </source>
</evidence>
<dbReference type="Gene3D" id="1.10.287.130">
    <property type="match status" value="1"/>
</dbReference>
<comment type="catalytic activity">
    <reaction evidence="1">
        <text>ATP + protein L-histidine = ADP + protein N-phospho-L-histidine.</text>
        <dbReference type="EC" id="2.7.13.3"/>
    </reaction>
</comment>
<sequence>MPALSILVVEDSPSDTNLLRQIFIRTGRVDWSLTTAERLSEGLEIAQQSYFDVVLLDLSLPDSEGLETVSTFVERVPKLPIVVLTIADDEQLALDAIHQGAQDYLVKGEITSALLVRAIQHGIERERLVRQLREANAELASFSYSVAHDLRSPLRAIEGISQALKEDYADVLDERGIDYTDRIIDSTTRLSRLIEDLLTYSGLGKAELSVGTVDLNVAIADALTLIETDIEQQQAEIKVEPSLPSVKGNQQTLVQVISNLLSNAIKFVPKATQPHIYLHAEQVDSPPQRSQSSRDTWVRLWIEDNGIGIAPQHQERIFGVFERLHGQESYAGTGIGLAIVKKCIEHLGGRAAVESQLGQGSQFWIELPKSQ</sequence>
<dbReference type="GO" id="GO:0007234">
    <property type="term" value="P:osmosensory signaling via phosphorelay pathway"/>
    <property type="evidence" value="ECO:0007669"/>
    <property type="project" value="TreeGrafter"/>
</dbReference>
<dbReference type="PANTHER" id="PTHR42878:SF15">
    <property type="entry name" value="BACTERIOPHYTOCHROME"/>
    <property type="match status" value="1"/>
</dbReference>
<dbReference type="GO" id="GO:0000155">
    <property type="term" value="F:phosphorelay sensor kinase activity"/>
    <property type="evidence" value="ECO:0007669"/>
    <property type="project" value="InterPro"/>
</dbReference>
<evidence type="ECO:0000256" key="7">
    <source>
        <dbReference type="PROSITE-ProRule" id="PRU00169"/>
    </source>
</evidence>
<dbReference type="CDD" id="cd00156">
    <property type="entry name" value="REC"/>
    <property type="match status" value="1"/>
</dbReference>
<dbReference type="AlphaFoldDB" id="A0A2W1JYS7"/>
<organism evidence="10 11">
    <name type="scientific">Acaryochloris thomasi RCC1774</name>
    <dbReference type="NCBI Taxonomy" id="1764569"/>
    <lineage>
        <taxon>Bacteria</taxon>
        <taxon>Bacillati</taxon>
        <taxon>Cyanobacteriota</taxon>
        <taxon>Cyanophyceae</taxon>
        <taxon>Acaryochloridales</taxon>
        <taxon>Acaryochloridaceae</taxon>
        <taxon>Acaryochloris</taxon>
        <taxon>Acaryochloris thomasi</taxon>
    </lineage>
</organism>
<dbReference type="InterPro" id="IPR005467">
    <property type="entry name" value="His_kinase_dom"/>
</dbReference>
<dbReference type="PROSITE" id="PS50109">
    <property type="entry name" value="HIS_KIN"/>
    <property type="match status" value="1"/>
</dbReference>